<dbReference type="Pfam" id="PF00005">
    <property type="entry name" value="ABC_tran"/>
    <property type="match status" value="1"/>
</dbReference>
<evidence type="ECO:0000313" key="5">
    <source>
        <dbReference type="EMBL" id="RFU68716.1"/>
    </source>
</evidence>
<proteinExistence type="predicted"/>
<protein>
    <submittedName>
        <fullName evidence="5">ABC transporter ATP-binding protein</fullName>
    </submittedName>
</protein>
<organism evidence="5 6">
    <name type="scientific">Peribacillus saganii</name>
    <dbReference type="NCBI Taxonomy" id="2303992"/>
    <lineage>
        <taxon>Bacteria</taxon>
        <taxon>Bacillati</taxon>
        <taxon>Bacillota</taxon>
        <taxon>Bacilli</taxon>
        <taxon>Bacillales</taxon>
        <taxon>Bacillaceae</taxon>
        <taxon>Peribacillus</taxon>
    </lineage>
</organism>
<dbReference type="InterPro" id="IPR003439">
    <property type="entry name" value="ABC_transporter-like_ATP-bd"/>
</dbReference>
<dbReference type="PANTHER" id="PTHR42939:SF2">
    <property type="entry name" value="ABC-TYPE TRANSPORTER ATP-BINDING PROTEIN ECSA"/>
    <property type="match status" value="1"/>
</dbReference>
<evidence type="ECO:0000259" key="4">
    <source>
        <dbReference type="PROSITE" id="PS50893"/>
    </source>
</evidence>
<reference evidence="5 6" key="1">
    <citation type="submission" date="2018-08" db="EMBL/GenBank/DDBJ databases">
        <title>Bacillus chawlae sp. nov., Bacillus glennii sp. nov., and Bacillus saganii sp. nov. Isolated from the Vehicle Assembly Building at Kennedy Space Center where the Viking Spacecraft were Assembled.</title>
        <authorList>
            <person name="Seuylemezian A."/>
            <person name="Vaishampayan P."/>
        </authorList>
    </citation>
    <scope>NUCLEOTIDE SEQUENCE [LARGE SCALE GENOMIC DNA]</scope>
    <source>
        <strain evidence="5 6">V47-23a</strain>
    </source>
</reference>
<dbReference type="SUPFAM" id="SSF52540">
    <property type="entry name" value="P-loop containing nucleoside triphosphate hydrolases"/>
    <property type="match status" value="1"/>
</dbReference>
<dbReference type="InterPro" id="IPR017871">
    <property type="entry name" value="ABC_transporter-like_CS"/>
</dbReference>
<keyword evidence="6" id="KW-1185">Reference proteome</keyword>
<dbReference type="GO" id="GO:0016887">
    <property type="term" value="F:ATP hydrolysis activity"/>
    <property type="evidence" value="ECO:0007669"/>
    <property type="project" value="InterPro"/>
</dbReference>
<dbReference type="AlphaFoldDB" id="A0A372LMV0"/>
<comment type="caution">
    <text evidence="5">The sequence shown here is derived from an EMBL/GenBank/DDBJ whole genome shotgun (WGS) entry which is preliminary data.</text>
</comment>
<gene>
    <name evidence="5" type="ORF">D0469_11300</name>
</gene>
<dbReference type="EMBL" id="QVTE01000031">
    <property type="protein sequence ID" value="RFU68716.1"/>
    <property type="molecule type" value="Genomic_DNA"/>
</dbReference>
<sequence length="235" mass="26400">MNLLDVKIDQAGYESGKPVINDIKFDLNPGEMVGVIGPNGAGKSTTIKTILGLIENWKGRVAFSEKSRYSYIPERPIFYDELTFKEHIDFIGAVEGIEDSILEARAAEYLKTFQMDGHIHEMMTTYSKGMQQKALLILALITKPEVYIIDEPFIGLDPDAMKILLSFLEKEQLRGAGILMSTHVLDTAERVCDRFIMIKNGQLKADGTLTEIRKQCSMPKATLYECYHSIAGEQK</sequence>
<evidence type="ECO:0000313" key="6">
    <source>
        <dbReference type="Proteomes" id="UP000264541"/>
    </source>
</evidence>
<evidence type="ECO:0000256" key="3">
    <source>
        <dbReference type="ARBA" id="ARBA00022840"/>
    </source>
</evidence>
<dbReference type="RefSeq" id="WP_117326856.1">
    <property type="nucleotide sequence ID" value="NZ_QVTE01000031.1"/>
</dbReference>
<keyword evidence="3 5" id="KW-0067">ATP-binding</keyword>
<dbReference type="GO" id="GO:0005524">
    <property type="term" value="F:ATP binding"/>
    <property type="evidence" value="ECO:0007669"/>
    <property type="project" value="UniProtKB-KW"/>
</dbReference>
<dbReference type="InterPro" id="IPR051782">
    <property type="entry name" value="ABC_Transporter_VariousFunc"/>
</dbReference>
<evidence type="ECO:0000256" key="2">
    <source>
        <dbReference type="ARBA" id="ARBA00022741"/>
    </source>
</evidence>
<accession>A0A372LMV0</accession>
<dbReference type="InterPro" id="IPR027417">
    <property type="entry name" value="P-loop_NTPase"/>
</dbReference>
<dbReference type="PANTHER" id="PTHR42939">
    <property type="entry name" value="ABC TRANSPORTER ATP-BINDING PROTEIN ALBC-RELATED"/>
    <property type="match status" value="1"/>
</dbReference>
<dbReference type="OrthoDB" id="9804819at2"/>
<dbReference type="Proteomes" id="UP000264541">
    <property type="component" value="Unassembled WGS sequence"/>
</dbReference>
<dbReference type="PROSITE" id="PS50893">
    <property type="entry name" value="ABC_TRANSPORTER_2"/>
    <property type="match status" value="1"/>
</dbReference>
<keyword evidence="2" id="KW-0547">Nucleotide-binding</keyword>
<keyword evidence="1" id="KW-0813">Transport</keyword>
<name>A0A372LMV0_9BACI</name>
<dbReference type="PROSITE" id="PS00211">
    <property type="entry name" value="ABC_TRANSPORTER_1"/>
    <property type="match status" value="1"/>
</dbReference>
<dbReference type="Gene3D" id="3.40.50.300">
    <property type="entry name" value="P-loop containing nucleotide triphosphate hydrolases"/>
    <property type="match status" value="1"/>
</dbReference>
<dbReference type="InterPro" id="IPR003593">
    <property type="entry name" value="AAA+_ATPase"/>
</dbReference>
<evidence type="ECO:0000256" key="1">
    <source>
        <dbReference type="ARBA" id="ARBA00022448"/>
    </source>
</evidence>
<dbReference type="CDD" id="cd03230">
    <property type="entry name" value="ABC_DR_subfamily_A"/>
    <property type="match status" value="1"/>
</dbReference>
<feature type="domain" description="ABC transporter" evidence="4">
    <location>
        <begin position="1"/>
        <end position="225"/>
    </location>
</feature>
<dbReference type="SMART" id="SM00382">
    <property type="entry name" value="AAA"/>
    <property type="match status" value="1"/>
</dbReference>